<keyword evidence="3" id="KW-1185">Reference proteome</keyword>
<accession>A0A8J3G2S7</accession>
<sequence length="51" mass="5604">MTDKHTDNHPADLDHVEAQGAQSSPKFWWMFIASTGLVIIAMIAIFAFATA</sequence>
<protein>
    <submittedName>
        <fullName evidence="2">Uncharacterized protein</fullName>
    </submittedName>
</protein>
<keyword evidence="1" id="KW-1133">Transmembrane helix</keyword>
<evidence type="ECO:0000256" key="1">
    <source>
        <dbReference type="SAM" id="Phobius"/>
    </source>
</evidence>
<comment type="caution">
    <text evidence="2">The sequence shown here is derived from an EMBL/GenBank/DDBJ whole genome shotgun (WGS) entry which is preliminary data.</text>
</comment>
<evidence type="ECO:0000313" key="3">
    <source>
        <dbReference type="Proteomes" id="UP000634004"/>
    </source>
</evidence>
<dbReference type="AlphaFoldDB" id="A0A8J3G2S7"/>
<reference evidence="2" key="1">
    <citation type="journal article" date="2014" name="Int. J. Syst. Evol. Microbiol.">
        <title>Complete genome sequence of Corynebacterium casei LMG S-19264T (=DSM 44701T), isolated from a smear-ripened cheese.</title>
        <authorList>
            <consortium name="US DOE Joint Genome Institute (JGI-PGF)"/>
            <person name="Walter F."/>
            <person name="Albersmeier A."/>
            <person name="Kalinowski J."/>
            <person name="Ruckert C."/>
        </authorList>
    </citation>
    <scope>NUCLEOTIDE SEQUENCE</scope>
    <source>
        <strain evidence="2">KCTC 32513</strain>
    </source>
</reference>
<evidence type="ECO:0000313" key="2">
    <source>
        <dbReference type="EMBL" id="GHA96662.1"/>
    </source>
</evidence>
<gene>
    <name evidence="2" type="ORF">GCM10009069_19620</name>
</gene>
<keyword evidence="1" id="KW-0472">Membrane</keyword>
<dbReference type="RefSeq" id="WP_189497927.1">
    <property type="nucleotide sequence ID" value="NZ_BMZH01000007.1"/>
</dbReference>
<reference evidence="2" key="2">
    <citation type="submission" date="2020-09" db="EMBL/GenBank/DDBJ databases">
        <authorList>
            <person name="Sun Q."/>
            <person name="Kim S."/>
        </authorList>
    </citation>
    <scope>NUCLEOTIDE SEQUENCE</scope>
    <source>
        <strain evidence="2">KCTC 32513</strain>
    </source>
</reference>
<dbReference type="EMBL" id="BMZH01000007">
    <property type="protein sequence ID" value="GHA96662.1"/>
    <property type="molecule type" value="Genomic_DNA"/>
</dbReference>
<proteinExistence type="predicted"/>
<keyword evidence="1" id="KW-0812">Transmembrane</keyword>
<feature type="transmembrane region" description="Helical" evidence="1">
    <location>
        <begin position="27"/>
        <end position="49"/>
    </location>
</feature>
<name>A0A8J3G2S7_9PROT</name>
<organism evidence="2 3">
    <name type="scientific">Algimonas arctica</name>
    <dbReference type="NCBI Taxonomy" id="1479486"/>
    <lineage>
        <taxon>Bacteria</taxon>
        <taxon>Pseudomonadati</taxon>
        <taxon>Pseudomonadota</taxon>
        <taxon>Alphaproteobacteria</taxon>
        <taxon>Maricaulales</taxon>
        <taxon>Robiginitomaculaceae</taxon>
        <taxon>Algimonas</taxon>
    </lineage>
</organism>
<dbReference type="Proteomes" id="UP000634004">
    <property type="component" value="Unassembled WGS sequence"/>
</dbReference>